<dbReference type="Proteomes" id="UP000698242">
    <property type="component" value="Unassembled WGS sequence"/>
</dbReference>
<evidence type="ECO:0000313" key="1">
    <source>
        <dbReference type="EMBL" id="KAF0674864.1"/>
    </source>
</evidence>
<name>A0A921TDZ3_9RHOB</name>
<dbReference type="EMBL" id="APKE01000035">
    <property type="protein sequence ID" value="KAF0674864.1"/>
    <property type="molecule type" value="Genomic_DNA"/>
</dbReference>
<comment type="caution">
    <text evidence="1">The sequence shown here is derived from an EMBL/GenBank/DDBJ whole genome shotgun (WGS) entry which is preliminary data.</text>
</comment>
<accession>A0A921TDZ3</accession>
<dbReference type="OrthoDB" id="7659281at2"/>
<reference evidence="1" key="1">
    <citation type="submission" date="2013-03" db="EMBL/GenBank/DDBJ databases">
        <title>Genome Sequence of the Profundibacterium mesophilum strain KAUST100406-0324T from Red Sea, a novel genus in the family Rhodobacteraceae.</title>
        <authorList>
            <person name="Essack M."/>
            <person name="Alam I."/>
            <person name="Lafi F."/>
            <person name="Alawi W."/>
            <person name="Kamanu F."/>
            <person name="Al-Suwailem A."/>
            <person name="Lee O.O."/>
            <person name="Xu Y."/>
            <person name="Bajic V."/>
            <person name="Qian P.-Y."/>
            <person name="Archer J."/>
        </authorList>
    </citation>
    <scope>NUCLEOTIDE SEQUENCE</scope>
    <source>
        <strain evidence="1">KAUST100406-0324</strain>
    </source>
</reference>
<dbReference type="AlphaFoldDB" id="A0A921TDZ3"/>
<keyword evidence="2" id="KW-1185">Reference proteome</keyword>
<protein>
    <submittedName>
        <fullName evidence="1">Uncharacterized protein</fullName>
    </submittedName>
</protein>
<organism evidence="1 2">
    <name type="scientific">Profundibacterium mesophilum KAUST100406-0324</name>
    <dbReference type="NCBI Taxonomy" id="1037889"/>
    <lineage>
        <taxon>Bacteria</taxon>
        <taxon>Pseudomonadati</taxon>
        <taxon>Pseudomonadota</taxon>
        <taxon>Alphaproteobacteria</taxon>
        <taxon>Rhodobacterales</taxon>
        <taxon>Roseobacteraceae</taxon>
        <taxon>Profundibacterium</taxon>
    </lineage>
</organism>
<sequence length="117" mass="12678">MTRAALIAGLAMLLTLPGCGLLNRIDLFAPTGEPETPLPFEARLARSDSDPRAFTVRAEGAGATLAQVRESLRYPATSFCLLNYGTTNIAWRQGAAGEWTLERRGRDLLAAGRCEDR</sequence>
<gene>
    <name evidence="1" type="ORF">PMES_02940</name>
</gene>
<evidence type="ECO:0000313" key="2">
    <source>
        <dbReference type="Proteomes" id="UP000698242"/>
    </source>
</evidence>
<proteinExistence type="predicted"/>
<dbReference type="RefSeq" id="WP_159966445.1">
    <property type="nucleotide sequence ID" value="NZ_APKE01000035.1"/>
</dbReference>